<dbReference type="SFLD" id="SFLDG01140">
    <property type="entry name" value="C2.B:_Phosphomannomutase_and_P"/>
    <property type="match status" value="1"/>
</dbReference>
<gene>
    <name evidence="1" type="ORF">GQR93_06465</name>
</gene>
<dbReference type="SFLD" id="SFLDS00003">
    <property type="entry name" value="Haloacid_Dehalogenase"/>
    <property type="match status" value="1"/>
</dbReference>
<dbReference type="GeneID" id="69057997"/>
<dbReference type="GO" id="GO:0000287">
    <property type="term" value="F:magnesium ion binding"/>
    <property type="evidence" value="ECO:0007669"/>
    <property type="project" value="TreeGrafter"/>
</dbReference>
<protein>
    <submittedName>
        <fullName evidence="1">Cof-type HAD-IIB family hydrolase</fullName>
    </submittedName>
</protein>
<dbReference type="AlphaFoldDB" id="A0A6P1E6S6"/>
<dbReference type="Proteomes" id="UP000465035">
    <property type="component" value="Chromosome"/>
</dbReference>
<dbReference type="NCBIfam" id="TIGR01484">
    <property type="entry name" value="HAD-SF-IIB"/>
    <property type="match status" value="1"/>
</dbReference>
<dbReference type="GO" id="GO:0005829">
    <property type="term" value="C:cytosol"/>
    <property type="evidence" value="ECO:0007669"/>
    <property type="project" value="TreeGrafter"/>
</dbReference>
<dbReference type="Gene3D" id="3.30.1240.10">
    <property type="match status" value="1"/>
</dbReference>
<dbReference type="SMR" id="A0A6P1E6S6"/>
<dbReference type="NCBIfam" id="TIGR00099">
    <property type="entry name" value="Cof-subfamily"/>
    <property type="match status" value="1"/>
</dbReference>
<dbReference type="InterPro" id="IPR006379">
    <property type="entry name" value="HAD-SF_hydro_IIB"/>
</dbReference>
<dbReference type="Pfam" id="PF08282">
    <property type="entry name" value="Hydrolase_3"/>
    <property type="match status" value="1"/>
</dbReference>
<proteinExistence type="predicted"/>
<organism evidence="1 2">
    <name type="scientific">Lentilactobacillus hilgardii</name>
    <name type="common">Lactobacillus hilgardii</name>
    <dbReference type="NCBI Taxonomy" id="1588"/>
    <lineage>
        <taxon>Bacteria</taxon>
        <taxon>Bacillati</taxon>
        <taxon>Bacillota</taxon>
        <taxon>Bacilli</taxon>
        <taxon>Lactobacillales</taxon>
        <taxon>Lactobacillaceae</taxon>
        <taxon>Lentilactobacillus</taxon>
    </lineage>
</organism>
<dbReference type="PROSITE" id="PS01229">
    <property type="entry name" value="COF_2"/>
    <property type="match status" value="1"/>
</dbReference>
<name>A0A6P1E6S6_LENHI</name>
<accession>A0A6P1E6S6</accession>
<dbReference type="SUPFAM" id="SSF56784">
    <property type="entry name" value="HAD-like"/>
    <property type="match status" value="1"/>
</dbReference>
<dbReference type="InterPro" id="IPR000150">
    <property type="entry name" value="Cof"/>
</dbReference>
<dbReference type="EMBL" id="CP047121">
    <property type="protein sequence ID" value="QHB51850.1"/>
    <property type="molecule type" value="Genomic_DNA"/>
</dbReference>
<reference evidence="1 2" key="1">
    <citation type="submission" date="2019-12" db="EMBL/GenBank/DDBJ databases">
        <title>Lactobacillus hilgardii FLUB.</title>
        <authorList>
            <person name="Gustaw K."/>
        </authorList>
    </citation>
    <scope>NUCLEOTIDE SEQUENCE [LARGE SCALE GENOMIC DNA]</scope>
    <source>
        <strain evidence="1 2">FLUB</strain>
    </source>
</reference>
<dbReference type="GO" id="GO:0016791">
    <property type="term" value="F:phosphatase activity"/>
    <property type="evidence" value="ECO:0007669"/>
    <property type="project" value="UniProtKB-ARBA"/>
</dbReference>
<dbReference type="InterPro" id="IPR023214">
    <property type="entry name" value="HAD_sf"/>
</dbReference>
<dbReference type="Gene3D" id="3.40.50.1000">
    <property type="entry name" value="HAD superfamily/HAD-like"/>
    <property type="match status" value="1"/>
</dbReference>
<dbReference type="PANTHER" id="PTHR10000:SF25">
    <property type="entry name" value="PHOSPHATASE YKRA-RELATED"/>
    <property type="match status" value="1"/>
</dbReference>
<sequence>MVKFMYKGIAFFDLDHTLLNEQTKVDPEVAEAMKQLRRNNVLPVISTGRNIFEIPEILEKTEIDTVVSANGDYVLFENKPVYEAIIKPEIVTKFMDFAKSMNESTTVMNNLGAAINFVTDDTKNNYQSINTRIPPLGAEDFVKQHPIYMMVVNTVGHDQKYIDTFDDTLTFYRNTPFSMDVVVKNGSKKRGIQELISNAGLNGIPTYGFGDGNNDVPMLQYVDHPVVMGNGLPHVKEYAEFITTNNTDHGIVNGLKHYDLI</sequence>
<evidence type="ECO:0000313" key="2">
    <source>
        <dbReference type="Proteomes" id="UP000465035"/>
    </source>
</evidence>
<dbReference type="PANTHER" id="PTHR10000">
    <property type="entry name" value="PHOSPHOSERINE PHOSPHATASE"/>
    <property type="match status" value="1"/>
</dbReference>
<keyword evidence="1" id="KW-0378">Hydrolase</keyword>
<dbReference type="RefSeq" id="WP_003553522.1">
    <property type="nucleotide sequence ID" value="NZ_CABKOL010000102.1"/>
</dbReference>
<dbReference type="InterPro" id="IPR036412">
    <property type="entry name" value="HAD-like_sf"/>
</dbReference>
<evidence type="ECO:0000313" key="1">
    <source>
        <dbReference type="EMBL" id="QHB51850.1"/>
    </source>
</evidence>